<feature type="region of interest" description="Disordered" evidence="1">
    <location>
        <begin position="25"/>
        <end position="59"/>
    </location>
</feature>
<dbReference type="AlphaFoldDB" id="A0A8S9WPF2"/>
<keyword evidence="2" id="KW-0732">Signal</keyword>
<feature type="chain" id="PRO_5035787859" description="Peptidase S1 domain-containing protein" evidence="2">
    <location>
        <begin position="21"/>
        <end position="807"/>
    </location>
</feature>
<gene>
    <name evidence="3" type="ORF">GE061_007805</name>
</gene>
<evidence type="ECO:0000256" key="1">
    <source>
        <dbReference type="SAM" id="MobiDB-lite"/>
    </source>
</evidence>
<protein>
    <recommendedName>
        <fullName evidence="5">Peptidase S1 domain-containing protein</fullName>
    </recommendedName>
</protein>
<dbReference type="InterPro" id="IPR009003">
    <property type="entry name" value="Peptidase_S1_PA"/>
</dbReference>
<feature type="signal peptide" evidence="2">
    <location>
        <begin position="1"/>
        <end position="20"/>
    </location>
</feature>
<name>A0A8S9WPF2_APOLU</name>
<dbReference type="InterPro" id="IPR043504">
    <property type="entry name" value="Peptidase_S1_PA_chymotrypsin"/>
</dbReference>
<evidence type="ECO:0000256" key="2">
    <source>
        <dbReference type="SAM" id="SignalP"/>
    </source>
</evidence>
<proteinExistence type="predicted"/>
<sequence length="807" mass="91746">MYAQAFLLFFIDFLTTGALASDQPSDQSWAQERYEKEWQNGGGERQDEQPDNFHSRRKREEIPDEYVDEVYKPSAYYGDRSTTIMSIENKHPDKYDNDDLGQTYGVRIQNRLVLTVCSAVTYMPQLEYRVLFAHHYQKHLPVTKVKLEDITVQILSTEKTEKMPIIDIKIHPSCDNQYLVDLAVLMVKDPLPGTRAVWIHTAENLLFRRNLDRVVSASAVLGRCSVPVFRSDYWNTKLEIAFVNINFQHWGACRSLVCQYWQDIKGPVGQDAARCDNLLNGTRLCMRWDVPISLCNRGMGTPVFCDVGNIHGLMGFIVSATYRCFTIDYKDAIMQGVSDGINWLRKTIGLARELDYEKEIPPWMRNLRQSYAGDWTPVKVDLNKPPPDPQYVEYKNFLGSQVFSVVNVYHRNGFRCRGALVTHEIALLPCSCLLDYQLLPDMSDPVNIVASRSIRGAVIPATELLISLMVNHSYPQVPGVSHYLDPECDSLFSHDSAYLRMEKLLPKHKIAWVMTTQINILKKMLYITSVADASMGYNCYWLNNEIPKPYYYFRKSKIRFAPWTSCTKTICPNEAWLKHQEERCFGASEPMSSSLFCIESLVKNTPACGLAHGTPIYCNVEQARGLIGYVSLAYDMEFNTTCYERDLANQGAVMVSIDQILPDISNLLWIDAVEKRLRARADYYEEGQSGNQLLEASFTLMFAVFIIHSMPLLYDNKYLRSFRVTASSVQLKLKTSDELTALSCGCLSIDEVLRPTRRRPSVVLERSAEADLLPPVTAAATTAAPLLPAPSRSPLSSNLAQFAPREC</sequence>
<keyword evidence="4" id="KW-1185">Reference proteome</keyword>
<reference evidence="3" key="1">
    <citation type="journal article" date="2021" name="Mol. Ecol. Resour.">
        <title>Apolygus lucorum genome provides insights into omnivorousness and mesophyll feeding.</title>
        <authorList>
            <person name="Liu Y."/>
            <person name="Liu H."/>
            <person name="Wang H."/>
            <person name="Huang T."/>
            <person name="Liu B."/>
            <person name="Yang B."/>
            <person name="Yin L."/>
            <person name="Li B."/>
            <person name="Zhang Y."/>
            <person name="Zhang S."/>
            <person name="Jiang F."/>
            <person name="Zhang X."/>
            <person name="Ren Y."/>
            <person name="Wang B."/>
            <person name="Wang S."/>
            <person name="Lu Y."/>
            <person name="Wu K."/>
            <person name="Fan W."/>
            <person name="Wang G."/>
        </authorList>
    </citation>
    <scope>NUCLEOTIDE SEQUENCE</scope>
    <source>
        <strain evidence="3">12Hb</strain>
    </source>
</reference>
<evidence type="ECO:0000313" key="3">
    <source>
        <dbReference type="EMBL" id="KAF6198059.1"/>
    </source>
</evidence>
<feature type="compositionally biased region" description="Basic and acidic residues" evidence="1">
    <location>
        <begin position="32"/>
        <end position="59"/>
    </location>
</feature>
<organism evidence="3 4">
    <name type="scientific">Apolygus lucorum</name>
    <name type="common">Small green plant bug</name>
    <name type="synonym">Lygocoris lucorum</name>
    <dbReference type="NCBI Taxonomy" id="248454"/>
    <lineage>
        <taxon>Eukaryota</taxon>
        <taxon>Metazoa</taxon>
        <taxon>Ecdysozoa</taxon>
        <taxon>Arthropoda</taxon>
        <taxon>Hexapoda</taxon>
        <taxon>Insecta</taxon>
        <taxon>Pterygota</taxon>
        <taxon>Neoptera</taxon>
        <taxon>Paraneoptera</taxon>
        <taxon>Hemiptera</taxon>
        <taxon>Heteroptera</taxon>
        <taxon>Panheteroptera</taxon>
        <taxon>Cimicomorpha</taxon>
        <taxon>Miridae</taxon>
        <taxon>Mirini</taxon>
        <taxon>Apolygus</taxon>
    </lineage>
</organism>
<dbReference type="Proteomes" id="UP000466442">
    <property type="component" value="Linkage Group LG16"/>
</dbReference>
<evidence type="ECO:0000313" key="4">
    <source>
        <dbReference type="Proteomes" id="UP000466442"/>
    </source>
</evidence>
<dbReference type="EMBL" id="WIXP02000016">
    <property type="protein sequence ID" value="KAF6198059.1"/>
    <property type="molecule type" value="Genomic_DNA"/>
</dbReference>
<comment type="caution">
    <text evidence="3">The sequence shown here is derived from an EMBL/GenBank/DDBJ whole genome shotgun (WGS) entry which is preliminary data.</text>
</comment>
<accession>A0A8S9WPF2</accession>
<dbReference type="Gene3D" id="2.40.10.10">
    <property type="entry name" value="Trypsin-like serine proteases"/>
    <property type="match status" value="1"/>
</dbReference>
<evidence type="ECO:0008006" key="5">
    <source>
        <dbReference type="Google" id="ProtNLM"/>
    </source>
</evidence>
<dbReference type="SUPFAM" id="SSF50494">
    <property type="entry name" value="Trypsin-like serine proteases"/>
    <property type="match status" value="2"/>
</dbReference>